<protein>
    <submittedName>
        <fullName evidence="2">Uncharacterized protein</fullName>
    </submittedName>
</protein>
<comment type="caution">
    <text evidence="2">The sequence shown here is derived from an EMBL/GenBank/DDBJ whole genome shotgun (WGS) entry which is preliminary data.</text>
</comment>
<evidence type="ECO:0000256" key="1">
    <source>
        <dbReference type="SAM" id="MobiDB-lite"/>
    </source>
</evidence>
<reference evidence="2 3" key="1">
    <citation type="journal article" date="2024" name="IMA Fungus">
        <title>IMA Genome - F19 : A genome assembly and annotation guide to empower mycologists, including annotated draft genome sequences of Ceratocystis pirilliformis, Diaporthe australafricana, Fusarium ophioides, Paecilomyces lecythidis, and Sporothrix stenoceras.</title>
        <authorList>
            <person name="Aylward J."/>
            <person name="Wilson A.M."/>
            <person name="Visagie C.M."/>
            <person name="Spraker J."/>
            <person name="Barnes I."/>
            <person name="Buitendag C."/>
            <person name="Ceriani C."/>
            <person name="Del Mar Angel L."/>
            <person name="du Plessis D."/>
            <person name="Fuchs T."/>
            <person name="Gasser K."/>
            <person name="Kramer D."/>
            <person name="Li W."/>
            <person name="Munsamy K."/>
            <person name="Piso A."/>
            <person name="Price J.L."/>
            <person name="Sonnekus B."/>
            <person name="Thomas C."/>
            <person name="van der Nest A."/>
            <person name="van Dijk A."/>
            <person name="van Heerden A."/>
            <person name="van Vuuren N."/>
            <person name="Yilmaz N."/>
            <person name="Duong T.A."/>
            <person name="van der Merwe N.A."/>
            <person name="Wingfield M.J."/>
            <person name="Wingfield B.D."/>
        </authorList>
    </citation>
    <scope>NUCLEOTIDE SEQUENCE [LARGE SCALE GENOMIC DNA]</scope>
    <source>
        <strain evidence="2 3">CMW 18300</strain>
    </source>
</reference>
<dbReference type="EMBL" id="JAWRVE010000231">
    <property type="protein sequence ID" value="KAL1847852.1"/>
    <property type="molecule type" value="Genomic_DNA"/>
</dbReference>
<feature type="region of interest" description="Disordered" evidence="1">
    <location>
        <begin position="160"/>
        <end position="179"/>
    </location>
</feature>
<feature type="region of interest" description="Disordered" evidence="1">
    <location>
        <begin position="1"/>
        <end position="52"/>
    </location>
</feature>
<dbReference type="Proteomes" id="UP001583177">
    <property type="component" value="Unassembled WGS sequence"/>
</dbReference>
<feature type="compositionally biased region" description="Low complexity" evidence="1">
    <location>
        <begin position="1"/>
        <end position="11"/>
    </location>
</feature>
<evidence type="ECO:0000313" key="2">
    <source>
        <dbReference type="EMBL" id="KAL1847852.1"/>
    </source>
</evidence>
<organism evidence="2 3">
    <name type="scientific">Diaporthe australafricana</name>
    <dbReference type="NCBI Taxonomy" id="127596"/>
    <lineage>
        <taxon>Eukaryota</taxon>
        <taxon>Fungi</taxon>
        <taxon>Dikarya</taxon>
        <taxon>Ascomycota</taxon>
        <taxon>Pezizomycotina</taxon>
        <taxon>Sordariomycetes</taxon>
        <taxon>Sordariomycetidae</taxon>
        <taxon>Diaporthales</taxon>
        <taxon>Diaporthaceae</taxon>
        <taxon>Diaporthe</taxon>
    </lineage>
</organism>
<accession>A0ABR3VXM5</accession>
<gene>
    <name evidence="2" type="ORF">Daus18300_013799</name>
</gene>
<keyword evidence="3" id="KW-1185">Reference proteome</keyword>
<name>A0ABR3VXM5_9PEZI</name>
<sequence length="306" mass="33734">MLSSSASSSSHSSDEVDDIYPDGFPIGIETYDPHDIGVDEADDSLPPDSRWAQQVDDTRTRRLQSLYPYDILDPNGVWPAPQAFPPPIGQLRTEMIRAMAASGAGGQWEQVEFVPAWTDPDWSDRFVFTGQAGLNPVDDPQYQLYAKQGFLQTQRPALRVDDMPRSPTDAAKRYGVDPTRMDDPLYGNSGLTPTQANFNVQLPNPRVTPSNQGVRGAVGRDDYDALFVQFQAVMRGQGADASEDGFRQVLSSAAGGMNTVLGAVCDAQIATALLEVINRMDRWVEREEYQRLLLGGNATDERKTPY</sequence>
<evidence type="ECO:0000313" key="3">
    <source>
        <dbReference type="Proteomes" id="UP001583177"/>
    </source>
</evidence>
<proteinExistence type="predicted"/>